<dbReference type="InterPro" id="IPR013201">
    <property type="entry name" value="Prot_inhib_I29"/>
</dbReference>
<dbReference type="Gene3D" id="1.10.287.2250">
    <property type="match status" value="1"/>
</dbReference>
<feature type="domain" description="Cathepsin propeptide inhibitor" evidence="1">
    <location>
        <begin position="53"/>
        <end position="113"/>
    </location>
</feature>
<protein>
    <recommendedName>
        <fullName evidence="1">Cathepsin propeptide inhibitor domain-containing protein</fullName>
    </recommendedName>
</protein>
<dbReference type="Proteomes" id="UP000281553">
    <property type="component" value="Unassembled WGS sequence"/>
</dbReference>
<name>A0A3P7NMQ6_DIBLA</name>
<dbReference type="SMART" id="SM00848">
    <property type="entry name" value="Inhibitor_I29"/>
    <property type="match status" value="1"/>
</dbReference>
<dbReference type="AlphaFoldDB" id="A0A3P7NMQ6"/>
<reference evidence="2 3" key="1">
    <citation type="submission" date="2018-11" db="EMBL/GenBank/DDBJ databases">
        <authorList>
            <consortium name="Pathogen Informatics"/>
        </authorList>
    </citation>
    <scope>NUCLEOTIDE SEQUENCE [LARGE SCALE GENOMIC DNA]</scope>
</reference>
<evidence type="ECO:0000313" key="3">
    <source>
        <dbReference type="Proteomes" id="UP000281553"/>
    </source>
</evidence>
<organism evidence="2 3">
    <name type="scientific">Dibothriocephalus latus</name>
    <name type="common">Fish tapeworm</name>
    <name type="synonym">Diphyllobothrium latum</name>
    <dbReference type="NCBI Taxonomy" id="60516"/>
    <lineage>
        <taxon>Eukaryota</taxon>
        <taxon>Metazoa</taxon>
        <taxon>Spiralia</taxon>
        <taxon>Lophotrochozoa</taxon>
        <taxon>Platyhelminthes</taxon>
        <taxon>Cestoda</taxon>
        <taxon>Eucestoda</taxon>
        <taxon>Diphyllobothriidea</taxon>
        <taxon>Diphyllobothriidae</taxon>
        <taxon>Dibothriocephalus</taxon>
    </lineage>
</organism>
<dbReference type="EMBL" id="UYRU01092979">
    <property type="protein sequence ID" value="VDN38383.1"/>
    <property type="molecule type" value="Genomic_DNA"/>
</dbReference>
<evidence type="ECO:0000259" key="1">
    <source>
        <dbReference type="SMART" id="SM00848"/>
    </source>
</evidence>
<dbReference type="Pfam" id="PF08246">
    <property type="entry name" value="Inhibitor_I29"/>
    <property type="match status" value="1"/>
</dbReference>
<keyword evidence="3" id="KW-1185">Reference proteome</keyword>
<dbReference type="InterPro" id="IPR038765">
    <property type="entry name" value="Papain-like_cys_pep_sf"/>
</dbReference>
<sequence>MWPRLQLVILFCILVCCLVSLALLVVLCDLGLGSKAPKVIRASGSLPQRDVAWLAWKHQLNISFYTIEEEFYRYGVWRKNMEFIKQHNAEYATGAKLYRMRANQFTHMEHWEFVERHLRSRVDDANDLQDYKYAVGNETLASDKAYAEADCSSTPTDWRRLSSGSVIKNQVGEIKMRLKDTFVEALRFANYGGNKNAVGKFTTQ</sequence>
<accession>A0A3P7NMQ6</accession>
<proteinExistence type="predicted"/>
<dbReference type="OrthoDB" id="387093at2759"/>
<dbReference type="SUPFAM" id="SSF54001">
    <property type="entry name" value="Cysteine proteinases"/>
    <property type="match status" value="1"/>
</dbReference>
<gene>
    <name evidence="2" type="ORF">DILT_LOCUS17589</name>
</gene>
<evidence type="ECO:0000313" key="2">
    <source>
        <dbReference type="EMBL" id="VDN38383.1"/>
    </source>
</evidence>